<keyword evidence="2" id="KW-1185">Reference proteome</keyword>
<proteinExistence type="predicted"/>
<sequence length="156" mass="17301">MRTHLVYKLELPSKDKENGPQESLNIEREDSFNSNKESRLTFFGGLLPSHLAYVSVWLPLAWPGLELLHLGLTSPLLPSFFPGWFKPLFPRFSSNSRSNAPGTELFSCCRMASFWPSGAQASYSFGTGFLGLPCGVSSPAFPGLLGELTWFCFSGW</sequence>
<dbReference type="Proteomes" id="UP001151532">
    <property type="component" value="Chromosome 14"/>
</dbReference>
<evidence type="ECO:0000313" key="2">
    <source>
        <dbReference type="Proteomes" id="UP001151532"/>
    </source>
</evidence>
<accession>A0A9Q0NZP2</accession>
<name>A0A9Q0NZP2_SALPP</name>
<organism evidence="1 2">
    <name type="scientific">Salix purpurea</name>
    <name type="common">Purple osier willow</name>
    <dbReference type="NCBI Taxonomy" id="77065"/>
    <lineage>
        <taxon>Eukaryota</taxon>
        <taxon>Viridiplantae</taxon>
        <taxon>Streptophyta</taxon>
        <taxon>Embryophyta</taxon>
        <taxon>Tracheophyta</taxon>
        <taxon>Spermatophyta</taxon>
        <taxon>Magnoliopsida</taxon>
        <taxon>eudicotyledons</taxon>
        <taxon>Gunneridae</taxon>
        <taxon>Pentapetalae</taxon>
        <taxon>rosids</taxon>
        <taxon>fabids</taxon>
        <taxon>Malpighiales</taxon>
        <taxon>Salicaceae</taxon>
        <taxon>Saliceae</taxon>
        <taxon>Salix</taxon>
    </lineage>
</organism>
<gene>
    <name evidence="1" type="ORF">OIU79_018803</name>
</gene>
<dbReference type="EMBL" id="JAPFFK010000020">
    <property type="protein sequence ID" value="KAJ6678910.1"/>
    <property type="molecule type" value="Genomic_DNA"/>
</dbReference>
<reference evidence="1" key="2">
    <citation type="journal article" date="2023" name="Int. J. Mol. Sci.">
        <title>De Novo Assembly and Annotation of 11 Diverse Shrub Willow (Salix) Genomes Reveals Novel Gene Organization in Sex-Linked Regions.</title>
        <authorList>
            <person name="Hyden B."/>
            <person name="Feng K."/>
            <person name="Yates T.B."/>
            <person name="Jawdy S."/>
            <person name="Cereghino C."/>
            <person name="Smart L.B."/>
            <person name="Muchero W."/>
        </authorList>
    </citation>
    <scope>NUCLEOTIDE SEQUENCE</scope>
    <source>
        <tissue evidence="1">Shoot tip</tissue>
    </source>
</reference>
<dbReference type="OrthoDB" id="1028014at2759"/>
<comment type="caution">
    <text evidence="1">The sequence shown here is derived from an EMBL/GenBank/DDBJ whole genome shotgun (WGS) entry which is preliminary data.</text>
</comment>
<dbReference type="AlphaFoldDB" id="A0A9Q0NZP2"/>
<reference evidence="1" key="1">
    <citation type="submission" date="2022-11" db="EMBL/GenBank/DDBJ databases">
        <authorList>
            <person name="Hyden B.L."/>
            <person name="Feng K."/>
            <person name="Yates T."/>
            <person name="Jawdy S."/>
            <person name="Smart L.B."/>
            <person name="Muchero W."/>
        </authorList>
    </citation>
    <scope>NUCLEOTIDE SEQUENCE</scope>
    <source>
        <tissue evidence="1">Shoot tip</tissue>
    </source>
</reference>
<evidence type="ECO:0000313" key="1">
    <source>
        <dbReference type="EMBL" id="KAJ6678910.1"/>
    </source>
</evidence>
<protein>
    <submittedName>
        <fullName evidence="1">Uncharacterized protein</fullName>
    </submittedName>
</protein>